<proteinExistence type="predicted"/>
<dbReference type="GeneID" id="93180970"/>
<dbReference type="InterPro" id="IPR016181">
    <property type="entry name" value="Acyl_CoA_acyltransferase"/>
</dbReference>
<dbReference type="RefSeq" id="WP_036009173.1">
    <property type="nucleotide sequence ID" value="NZ_CP104173.1"/>
</dbReference>
<dbReference type="InterPro" id="IPR000182">
    <property type="entry name" value="GNAT_dom"/>
</dbReference>
<keyword evidence="3" id="KW-0808">Transferase</keyword>
<evidence type="ECO:0000313" key="3">
    <source>
        <dbReference type="EMBL" id="SCB15791.1"/>
    </source>
</evidence>
<dbReference type="GO" id="GO:0016747">
    <property type="term" value="F:acyltransferase activity, transferring groups other than amino-acyl groups"/>
    <property type="evidence" value="ECO:0007669"/>
    <property type="project" value="InterPro"/>
</dbReference>
<evidence type="ECO:0000313" key="5">
    <source>
        <dbReference type="Proteomes" id="UP000183174"/>
    </source>
</evidence>
<dbReference type="Pfam" id="PF13302">
    <property type="entry name" value="Acetyltransf_3"/>
    <property type="match status" value="1"/>
</dbReference>
<dbReference type="STRING" id="108015.GA0061099_1002193"/>
<reference evidence="3 5" key="2">
    <citation type="submission" date="2016-08" db="EMBL/GenBank/DDBJ databases">
        <authorList>
            <person name="Seilhamer J.J."/>
        </authorList>
    </citation>
    <scope>NUCLEOTIDE SEQUENCE [LARGE SCALE GENOMIC DNA]</scope>
    <source>
        <strain evidence="3 5">CCBAU 10071</strain>
    </source>
</reference>
<gene>
    <name evidence="2" type="ORF">AOQ72_11325</name>
    <name evidence="3" type="ORF">GA0061099_1002193</name>
</gene>
<evidence type="ECO:0000313" key="2">
    <source>
        <dbReference type="EMBL" id="KRQ00367.1"/>
    </source>
</evidence>
<dbReference type="EMBL" id="LJYF01000008">
    <property type="protein sequence ID" value="KRQ00367.1"/>
    <property type="molecule type" value="Genomic_DNA"/>
</dbReference>
<evidence type="ECO:0000313" key="4">
    <source>
        <dbReference type="Proteomes" id="UP000051380"/>
    </source>
</evidence>
<dbReference type="EMBL" id="FMAE01000002">
    <property type="protein sequence ID" value="SCB15791.1"/>
    <property type="molecule type" value="Genomic_DNA"/>
</dbReference>
<dbReference type="Gene3D" id="3.40.630.30">
    <property type="match status" value="1"/>
</dbReference>
<feature type="domain" description="N-acetyltransferase" evidence="1">
    <location>
        <begin position="19"/>
        <end position="156"/>
    </location>
</feature>
<organism evidence="2 4">
    <name type="scientific">Bradyrhizobium yuanmingense</name>
    <dbReference type="NCBI Taxonomy" id="108015"/>
    <lineage>
        <taxon>Bacteria</taxon>
        <taxon>Pseudomonadati</taxon>
        <taxon>Pseudomonadota</taxon>
        <taxon>Alphaproteobacteria</taxon>
        <taxon>Hyphomicrobiales</taxon>
        <taxon>Nitrobacteraceae</taxon>
        <taxon>Bradyrhizobium</taxon>
    </lineage>
</organism>
<accession>A0A0R3D0P9</accession>
<name>A0A0R3D0P9_9BRAD</name>
<evidence type="ECO:0000259" key="1">
    <source>
        <dbReference type="Pfam" id="PF13302"/>
    </source>
</evidence>
<dbReference type="AlphaFoldDB" id="A0A0R3D0P9"/>
<dbReference type="Proteomes" id="UP000183174">
    <property type="component" value="Unassembled WGS sequence"/>
</dbReference>
<sequence>MPPKVERLPKQQLWFPAGRYFLRTIKRDDASQRWADWLSDPWTVHVLNTSPRAMTKAEIADYIKSFDQRERLLLGIFERGSRIHVGFIRLDINAAASEALVSAVIGEKEHRNAGATVNTFIPLLRFVFDDLKLSRIRAFVLERNQTTIQYLSKLGWTLEPEPEKPVRSHTDGSLLVLRRMIWDRPGFQAWLKSPIGQRIVNRMEAARG</sequence>
<dbReference type="Proteomes" id="UP000051380">
    <property type="component" value="Unassembled WGS sequence"/>
</dbReference>
<dbReference type="SUPFAM" id="SSF55729">
    <property type="entry name" value="Acyl-CoA N-acyltransferases (Nat)"/>
    <property type="match status" value="1"/>
</dbReference>
<reference evidence="2 4" key="1">
    <citation type="submission" date="2015-09" db="EMBL/GenBank/DDBJ databases">
        <title>Draft Genome Sequence of the Strain BR 3267 (Bradyrhizobium yuanmingense) recommended as inoculant for cowpea in Brazil.</title>
        <authorList>
            <person name="Simoes-Araujo J.L."/>
            <person name="Zilli J.E."/>
        </authorList>
    </citation>
    <scope>NUCLEOTIDE SEQUENCE [LARGE SCALE GENOMIC DNA]</scope>
    <source>
        <strain evidence="2 4">BR3267</strain>
    </source>
</reference>
<protein>
    <submittedName>
        <fullName evidence="3">Protein N-acetyltransferase, RimJ/RimL family</fullName>
    </submittedName>
</protein>
<dbReference type="OrthoDB" id="9801656at2"/>